<dbReference type="Pfam" id="PF22483">
    <property type="entry name" value="Mu-transpos_C_2"/>
    <property type="match status" value="1"/>
</dbReference>
<dbReference type="EMBL" id="BTFW01000002">
    <property type="protein sequence ID" value="GMM62465.1"/>
    <property type="molecule type" value="Genomic_DNA"/>
</dbReference>
<accession>A0ABQ6PC39</accession>
<gene>
    <name evidence="2" type="primary">istA</name>
    <name evidence="2" type="ORF">NUTIK01_32420</name>
</gene>
<dbReference type="PROSITE" id="PS50994">
    <property type="entry name" value="INTEGRASE"/>
    <property type="match status" value="1"/>
</dbReference>
<dbReference type="PANTHER" id="PTHR35004:SF7">
    <property type="entry name" value="INTEGRASE PROTEIN"/>
    <property type="match status" value="1"/>
</dbReference>
<name>A0ABQ6PC39_9SPHN</name>
<keyword evidence="3" id="KW-1185">Reference proteome</keyword>
<protein>
    <submittedName>
        <fullName evidence="2">IS21 family transposase</fullName>
    </submittedName>
</protein>
<dbReference type="InterPro" id="IPR054353">
    <property type="entry name" value="IstA-like_C"/>
</dbReference>
<reference evidence="2 3" key="1">
    <citation type="submission" date="2023-06" db="EMBL/GenBank/DDBJ databases">
        <title>Draft genome sequence of Novosphingobium sp. strain IK01.</title>
        <authorList>
            <person name="Hatamoto M."/>
            <person name="Ikarashi T."/>
            <person name="Yamaguchi T."/>
        </authorList>
    </citation>
    <scope>NUCLEOTIDE SEQUENCE [LARGE SCALE GENOMIC DNA]</scope>
    <source>
        <strain evidence="2 3">IK01</strain>
    </source>
</reference>
<evidence type="ECO:0000313" key="2">
    <source>
        <dbReference type="EMBL" id="GMM62465.1"/>
    </source>
</evidence>
<comment type="caution">
    <text evidence="2">The sequence shown here is derived from an EMBL/GenBank/DDBJ whole genome shotgun (WGS) entry which is preliminary data.</text>
</comment>
<dbReference type="InterPro" id="IPR009057">
    <property type="entry name" value="Homeodomain-like_sf"/>
</dbReference>
<evidence type="ECO:0000259" key="1">
    <source>
        <dbReference type="PROSITE" id="PS50994"/>
    </source>
</evidence>
<dbReference type="InterPro" id="IPR001584">
    <property type="entry name" value="Integrase_cat-core"/>
</dbReference>
<dbReference type="SUPFAM" id="SSF46689">
    <property type="entry name" value="Homeodomain-like"/>
    <property type="match status" value="1"/>
</dbReference>
<feature type="domain" description="Integrase catalytic" evidence="1">
    <location>
        <begin position="118"/>
        <end position="304"/>
    </location>
</feature>
<dbReference type="NCBIfam" id="NF033546">
    <property type="entry name" value="transpos_IS21"/>
    <property type="match status" value="1"/>
</dbReference>
<dbReference type="PANTHER" id="PTHR35004">
    <property type="entry name" value="TRANSPOSASE RV3428C-RELATED"/>
    <property type="match status" value="1"/>
</dbReference>
<evidence type="ECO:0000313" key="3">
    <source>
        <dbReference type="Proteomes" id="UP001187221"/>
    </source>
</evidence>
<organism evidence="2 3">
    <name type="scientific">Novosphingobium pituita</name>
    <dbReference type="NCBI Taxonomy" id="3056842"/>
    <lineage>
        <taxon>Bacteria</taxon>
        <taxon>Pseudomonadati</taxon>
        <taxon>Pseudomonadota</taxon>
        <taxon>Alphaproteobacteria</taxon>
        <taxon>Sphingomonadales</taxon>
        <taxon>Sphingomonadaceae</taxon>
        <taxon>Novosphingobium</taxon>
    </lineage>
</organism>
<proteinExistence type="predicted"/>
<sequence length="503" mass="56727">MELYQKVRRAVLIDGMSRRAAARYFGINRKTVDKMLCFPEPGAHGRSGQTYSRKLAEYTEIIDQILVDDRKVHSKQRHTAARIFERLRDEHGFTGGITIVRDYVAGAKLRSREVFIPLSHKPGHAQVDFGEADGIIDGKLVRFHYFCMDLPHSDAPFIKAYPAEVAEAFCEGHVAAFAFFGGVPQSILYDNTKLAVAQILGDGTRERSRMFATLQSHYLFADKFGRPGKGNDKGKVEGLVGYSRRHFMVPRPEAPSFDALNARFLEQCVERRQAILRGHEHSIGDRLVADLTAFMPLPTVPFDPCHMVTGRASSMALVRYRTNDYSVPTAYAHQEVVIKGYVDRVSIICGGEQIAVHPRSYEREDFIANPLHYLALLEQKPRALDQAAPLDGWVLAEPMHRIRRLMEARSGKEGRREFIQVLRLCERFEQPLVEWAVARALEMGAISFDAVKMIALARLEQRVPRLDLQFYPHLPRAHVGRTDPRSYMGLLSQSGTPATGVAA</sequence>
<dbReference type="Proteomes" id="UP001187221">
    <property type="component" value="Unassembled WGS sequence"/>
</dbReference>